<comment type="caution">
    <text evidence="1">The sequence shown here is derived from an EMBL/GenBank/DDBJ whole genome shotgun (WGS) entry which is preliminary data.</text>
</comment>
<keyword evidence="2" id="KW-1185">Reference proteome</keyword>
<dbReference type="RefSeq" id="WP_184532774.1">
    <property type="nucleotide sequence ID" value="NZ_JACHJW010000001.1"/>
</dbReference>
<dbReference type="Proteomes" id="UP000578819">
    <property type="component" value="Unassembled WGS sequence"/>
</dbReference>
<evidence type="ECO:0000313" key="1">
    <source>
        <dbReference type="EMBL" id="MBB4957030.1"/>
    </source>
</evidence>
<protein>
    <submittedName>
        <fullName evidence="1">Uncharacterized protein</fullName>
    </submittedName>
</protein>
<name>A0A7W7SNX4_9ACTN</name>
<reference evidence="1 2" key="1">
    <citation type="submission" date="2020-08" db="EMBL/GenBank/DDBJ databases">
        <title>Sequencing the genomes of 1000 actinobacteria strains.</title>
        <authorList>
            <person name="Klenk H.-P."/>
        </authorList>
    </citation>
    <scope>NUCLEOTIDE SEQUENCE [LARGE SCALE GENOMIC DNA]</scope>
    <source>
        <strain evidence="1 2">DSM 45886</strain>
    </source>
</reference>
<organism evidence="1 2">
    <name type="scientific">Micromonospora polyrhachis</name>
    <dbReference type="NCBI Taxonomy" id="1282883"/>
    <lineage>
        <taxon>Bacteria</taxon>
        <taxon>Bacillati</taxon>
        <taxon>Actinomycetota</taxon>
        <taxon>Actinomycetes</taxon>
        <taxon>Micromonosporales</taxon>
        <taxon>Micromonosporaceae</taxon>
        <taxon>Micromonospora</taxon>
    </lineage>
</organism>
<sequence>MNDSAFPASRMGLYLSGPAALGSLDLLAGAGGLVIGHNRQKEPVVLRLFRPEPVRLMLVGGVRCAQLLASRAVALGAQLFIQTGREQVWDAFLRSAVIGRDVVSFLPVGAQPPQPASSSAPQLMIVDTGPATGPDSVAGTPWRATLVVRDDLASWDVDALVRSDVVLLQRLTEPEAALAVSPLGLAEAQNWLPRIHPEMVGLVSKGRLQWVLLSMTNSERSLLGTVARAG</sequence>
<proteinExistence type="predicted"/>
<accession>A0A7W7SNX4</accession>
<evidence type="ECO:0000313" key="2">
    <source>
        <dbReference type="Proteomes" id="UP000578819"/>
    </source>
</evidence>
<dbReference type="AlphaFoldDB" id="A0A7W7SNX4"/>
<dbReference type="EMBL" id="JACHJW010000001">
    <property type="protein sequence ID" value="MBB4957030.1"/>
    <property type="molecule type" value="Genomic_DNA"/>
</dbReference>
<gene>
    <name evidence="1" type="ORF">FHR38_000763</name>
</gene>